<dbReference type="AlphaFoldDB" id="A0A0N0MCB6"/>
<evidence type="ECO:0000313" key="2">
    <source>
        <dbReference type="EMBL" id="KPH81991.1"/>
    </source>
</evidence>
<accession>A0A0N0MCB6</accession>
<dbReference type="PATRIC" id="fig|1526658.3.peg.5665"/>
<evidence type="ECO:0000256" key="1">
    <source>
        <dbReference type="HAMAP-Rule" id="MF_00691"/>
    </source>
</evidence>
<comment type="function">
    <text evidence="1">Catalyzes the cleavage of 5-oxoproline to form L-glutamate coupled to the hydrolysis of ATP to ADP and inorganic phosphate.</text>
</comment>
<gene>
    <name evidence="1" type="primary">pxpA</name>
    <name evidence="2" type="ORF">AE618_06350</name>
</gene>
<dbReference type="PANTHER" id="PTHR30292">
    <property type="entry name" value="UNCHARACTERIZED PROTEIN YBGL-RELATED"/>
    <property type="match status" value="1"/>
</dbReference>
<dbReference type="GO" id="GO:0005524">
    <property type="term" value="F:ATP binding"/>
    <property type="evidence" value="ECO:0007669"/>
    <property type="project" value="UniProtKB-UniRule"/>
</dbReference>
<reference evidence="2 3" key="1">
    <citation type="submission" date="2015-07" db="EMBL/GenBank/DDBJ databases">
        <title>Whole genome sequencing of Bosea vaviloviae isolated from cave pool.</title>
        <authorList>
            <person name="Tan N.E.H."/>
            <person name="Lee Y.P."/>
            <person name="Gan H.M."/>
            <person name="Barton H."/>
            <person name="Savka M.A."/>
        </authorList>
    </citation>
    <scope>NUCLEOTIDE SEQUENCE [LARGE SCALE GENOMIC DNA]</scope>
    <source>
        <strain evidence="2 3">SD260</strain>
    </source>
</reference>
<dbReference type="CDD" id="cd10787">
    <property type="entry name" value="LamB_YcsF_like"/>
    <property type="match status" value="1"/>
</dbReference>
<organism evidence="2 3">
    <name type="scientific">Bosea vaviloviae</name>
    <dbReference type="NCBI Taxonomy" id="1526658"/>
    <lineage>
        <taxon>Bacteria</taxon>
        <taxon>Pseudomonadati</taxon>
        <taxon>Pseudomonadota</taxon>
        <taxon>Alphaproteobacteria</taxon>
        <taxon>Hyphomicrobiales</taxon>
        <taxon>Boseaceae</taxon>
        <taxon>Bosea</taxon>
    </lineage>
</organism>
<dbReference type="HAMAP" id="MF_00691">
    <property type="entry name" value="PxpA"/>
    <property type="match status" value="1"/>
</dbReference>
<sequence>MTTIDLNSDLAEGFGAYRCGDDEAMLSIVTSANVACGLHAGDPEIMANAFTVARERGVAVGAHPGFPDLWGFGRRRIPFSTGEIERLAAYQIGAAAALAAYAGHRITYVKPHGALGNISCEERPVADAIARAIKAVDPSLSFLATALTAQVAAGEAAGLTVRQEIFADRGYTEEGLLVSRSLPGAMITDSQEAAERVVAMVREGAIITLSGARLPTAIDSICVHGDSSHAVAMARQVRAALEKAGVRLAAFA</sequence>
<dbReference type="InterPro" id="IPR011330">
    <property type="entry name" value="Glyco_hydro/deAcase_b/a-brl"/>
</dbReference>
<dbReference type="GO" id="GO:0005975">
    <property type="term" value="P:carbohydrate metabolic process"/>
    <property type="evidence" value="ECO:0007669"/>
    <property type="project" value="InterPro"/>
</dbReference>
<keyword evidence="1" id="KW-0067">ATP-binding</keyword>
<comment type="catalytic activity">
    <reaction evidence="1">
        <text>5-oxo-L-proline + ATP + 2 H2O = L-glutamate + ADP + phosphate + H(+)</text>
        <dbReference type="Rhea" id="RHEA:10348"/>
        <dbReference type="ChEBI" id="CHEBI:15377"/>
        <dbReference type="ChEBI" id="CHEBI:15378"/>
        <dbReference type="ChEBI" id="CHEBI:29985"/>
        <dbReference type="ChEBI" id="CHEBI:30616"/>
        <dbReference type="ChEBI" id="CHEBI:43474"/>
        <dbReference type="ChEBI" id="CHEBI:58402"/>
        <dbReference type="ChEBI" id="CHEBI:456216"/>
        <dbReference type="EC" id="3.5.2.9"/>
    </reaction>
</comment>
<protein>
    <recommendedName>
        <fullName evidence="1">5-oxoprolinase subunit A</fullName>
        <shortName evidence="1">5-OPase subunit A</shortName>
        <ecNumber evidence="1">3.5.2.9</ecNumber>
    </recommendedName>
    <alternativeName>
        <fullName evidence="1">5-oxoprolinase (ATP-hydrolyzing) subunit A</fullName>
    </alternativeName>
</protein>
<dbReference type="RefSeq" id="WP_054208182.1">
    <property type="nucleotide sequence ID" value="NZ_LGSZ01000025.1"/>
</dbReference>
<dbReference type="NCBIfam" id="NF003816">
    <property type="entry name" value="PRK05406.1-5"/>
    <property type="match status" value="1"/>
</dbReference>
<dbReference type="GO" id="GO:0017168">
    <property type="term" value="F:5-oxoprolinase (ATP-hydrolyzing) activity"/>
    <property type="evidence" value="ECO:0007669"/>
    <property type="project" value="UniProtKB-UniRule"/>
</dbReference>
<dbReference type="NCBIfam" id="NF003814">
    <property type="entry name" value="PRK05406.1-3"/>
    <property type="match status" value="1"/>
</dbReference>
<dbReference type="SUPFAM" id="SSF88713">
    <property type="entry name" value="Glycoside hydrolase/deacetylase"/>
    <property type="match status" value="1"/>
</dbReference>
<dbReference type="PANTHER" id="PTHR30292:SF0">
    <property type="entry name" value="5-OXOPROLINASE SUBUNIT A"/>
    <property type="match status" value="1"/>
</dbReference>
<dbReference type="Pfam" id="PF03746">
    <property type="entry name" value="LamB_YcsF"/>
    <property type="match status" value="1"/>
</dbReference>
<comment type="subunit">
    <text evidence="1">Forms a complex composed of PxpA, PxpB and PxpC.</text>
</comment>
<comment type="caution">
    <text evidence="2">The sequence shown here is derived from an EMBL/GenBank/DDBJ whole genome shotgun (WGS) entry which is preliminary data.</text>
</comment>
<comment type="similarity">
    <text evidence="1">Belongs to the LamB/PxpA family.</text>
</comment>
<keyword evidence="1" id="KW-0378">Hydrolase</keyword>
<keyword evidence="1" id="KW-0547">Nucleotide-binding</keyword>
<dbReference type="OrthoDB" id="9773478at2"/>
<name>A0A0N0MCB6_9HYPH</name>
<dbReference type="EC" id="3.5.2.9" evidence="1"/>
<proteinExistence type="inferred from homology"/>
<dbReference type="EMBL" id="LGSZ01000025">
    <property type="protein sequence ID" value="KPH81991.1"/>
    <property type="molecule type" value="Genomic_DNA"/>
</dbReference>
<evidence type="ECO:0000313" key="3">
    <source>
        <dbReference type="Proteomes" id="UP000037822"/>
    </source>
</evidence>
<dbReference type="InterPro" id="IPR005501">
    <property type="entry name" value="LamB/YcsF/PxpA-like"/>
</dbReference>
<keyword evidence="3" id="KW-1185">Reference proteome</keyword>
<dbReference type="Proteomes" id="UP000037822">
    <property type="component" value="Unassembled WGS sequence"/>
</dbReference>
<dbReference type="Gene3D" id="3.20.20.370">
    <property type="entry name" value="Glycoside hydrolase/deacetylase"/>
    <property type="match status" value="1"/>
</dbReference>